<proteinExistence type="predicted"/>
<evidence type="ECO:0000313" key="2">
    <source>
        <dbReference type="Proteomes" id="UP000324800"/>
    </source>
</evidence>
<gene>
    <name evidence="1" type="ORF">EZS28_019728</name>
</gene>
<evidence type="ECO:0000313" key="1">
    <source>
        <dbReference type="EMBL" id="KAA6384745.1"/>
    </source>
</evidence>
<dbReference type="AlphaFoldDB" id="A0A5J4VQI4"/>
<reference evidence="1 2" key="1">
    <citation type="submission" date="2019-03" db="EMBL/GenBank/DDBJ databases">
        <title>Single cell metagenomics reveals metabolic interactions within the superorganism composed of flagellate Streblomastix strix and complex community of Bacteroidetes bacteria on its surface.</title>
        <authorList>
            <person name="Treitli S.C."/>
            <person name="Kolisko M."/>
            <person name="Husnik F."/>
            <person name="Keeling P."/>
            <person name="Hampl V."/>
        </authorList>
    </citation>
    <scope>NUCLEOTIDE SEQUENCE [LARGE SCALE GENOMIC DNA]</scope>
    <source>
        <strain evidence="1">ST1C</strain>
    </source>
</reference>
<dbReference type="EMBL" id="SNRW01005602">
    <property type="protein sequence ID" value="KAA6384745.1"/>
    <property type="molecule type" value="Genomic_DNA"/>
</dbReference>
<comment type="caution">
    <text evidence="1">The sequence shown here is derived from an EMBL/GenBank/DDBJ whole genome shotgun (WGS) entry which is preliminary data.</text>
</comment>
<protein>
    <submittedName>
        <fullName evidence="1">Uncharacterized protein</fullName>
    </submittedName>
</protein>
<sequence>MIETILKEVMWVVLMQNSMMMQMIVFKEKEVINEVDFEYWKNEEQVSFSEGSCELGDVLELIKLVFIEPLYRLEMFSDDTALHNGGSEWMSLIRKIVLNSLIQILDFEDVLQMIQIRSVVDRMSVSLNQLQIWIKSVSSDGAFFKSLFNQAPSVTGKLKSI</sequence>
<name>A0A5J4VQI4_9EUKA</name>
<accession>A0A5J4VQI4</accession>
<dbReference type="Proteomes" id="UP000324800">
    <property type="component" value="Unassembled WGS sequence"/>
</dbReference>
<organism evidence="1 2">
    <name type="scientific">Streblomastix strix</name>
    <dbReference type="NCBI Taxonomy" id="222440"/>
    <lineage>
        <taxon>Eukaryota</taxon>
        <taxon>Metamonada</taxon>
        <taxon>Preaxostyla</taxon>
        <taxon>Oxymonadida</taxon>
        <taxon>Streblomastigidae</taxon>
        <taxon>Streblomastix</taxon>
    </lineage>
</organism>